<keyword evidence="3" id="KW-1185">Reference proteome</keyword>
<evidence type="ECO:0000313" key="3">
    <source>
        <dbReference type="Proteomes" id="UP000190061"/>
    </source>
</evidence>
<proteinExistence type="predicted"/>
<sequence length="48" mass="5126">MSKPNKTPMTPERASAIQRTADLKPNPSPKQMAFKAKAASAAAKNKSK</sequence>
<feature type="region of interest" description="Disordered" evidence="1">
    <location>
        <begin position="1"/>
        <end position="48"/>
    </location>
</feature>
<dbReference type="EMBL" id="FUXP01000012">
    <property type="protein sequence ID" value="SKA21129.1"/>
    <property type="molecule type" value="Genomic_DNA"/>
</dbReference>
<dbReference type="Proteomes" id="UP000190061">
    <property type="component" value="Unassembled WGS sequence"/>
</dbReference>
<evidence type="ECO:0000256" key="1">
    <source>
        <dbReference type="SAM" id="MobiDB-lite"/>
    </source>
</evidence>
<protein>
    <submittedName>
        <fullName evidence="2">Uncharacterized protein</fullName>
    </submittedName>
</protein>
<evidence type="ECO:0000313" key="2">
    <source>
        <dbReference type="EMBL" id="SKA21129.1"/>
    </source>
</evidence>
<gene>
    <name evidence="2" type="ORF">SAMN02745674_02450</name>
</gene>
<feature type="compositionally biased region" description="Low complexity" evidence="1">
    <location>
        <begin position="33"/>
        <end position="48"/>
    </location>
</feature>
<accession>A0A1T4RYP8</accession>
<dbReference type="AlphaFoldDB" id="A0A1T4RYP8"/>
<organism evidence="2 3">
    <name type="scientific">Lysobacter spongiicola DSM 21749</name>
    <dbReference type="NCBI Taxonomy" id="1122188"/>
    <lineage>
        <taxon>Bacteria</taxon>
        <taxon>Pseudomonadati</taxon>
        <taxon>Pseudomonadota</taxon>
        <taxon>Gammaproteobacteria</taxon>
        <taxon>Lysobacterales</taxon>
        <taxon>Lysobacteraceae</taxon>
        <taxon>Novilysobacter</taxon>
    </lineage>
</organism>
<name>A0A1T4RYP8_9GAMM</name>
<reference evidence="2 3" key="1">
    <citation type="submission" date="2017-02" db="EMBL/GenBank/DDBJ databases">
        <authorList>
            <person name="Peterson S.W."/>
        </authorList>
    </citation>
    <scope>NUCLEOTIDE SEQUENCE [LARGE SCALE GENOMIC DNA]</scope>
    <source>
        <strain evidence="2 3">DSM 21749</strain>
    </source>
</reference>
<dbReference type="RefSeq" id="WP_159447394.1">
    <property type="nucleotide sequence ID" value="NZ_FUXP01000012.1"/>
</dbReference>